<dbReference type="InterPro" id="IPR045242">
    <property type="entry name" value="Syntaxin"/>
</dbReference>
<protein>
    <submittedName>
        <fullName evidence="8">Syntaxin-8</fullName>
    </submittedName>
</protein>
<dbReference type="GeneID" id="115628239"/>
<dbReference type="GO" id="GO:0000149">
    <property type="term" value="F:SNARE binding"/>
    <property type="evidence" value="ECO:0007669"/>
    <property type="project" value="TreeGrafter"/>
</dbReference>
<dbReference type="PROSITE" id="PS50192">
    <property type="entry name" value="T_SNARE"/>
    <property type="match status" value="1"/>
</dbReference>
<dbReference type="CDD" id="cd15852">
    <property type="entry name" value="SNARE_Syntaxin8"/>
    <property type="match status" value="1"/>
</dbReference>
<dbReference type="InterPro" id="IPR041875">
    <property type="entry name" value="Syntaxin-8_SNARE"/>
</dbReference>
<evidence type="ECO:0000259" key="6">
    <source>
        <dbReference type="PROSITE" id="PS50192"/>
    </source>
</evidence>
<dbReference type="Proteomes" id="UP000504634">
    <property type="component" value="Unplaced"/>
</dbReference>
<feature type="transmembrane region" description="Helical" evidence="5">
    <location>
        <begin position="205"/>
        <end position="222"/>
    </location>
</feature>
<evidence type="ECO:0000313" key="7">
    <source>
        <dbReference type="Proteomes" id="UP000504634"/>
    </source>
</evidence>
<dbReference type="OrthoDB" id="428895at2759"/>
<dbReference type="SMART" id="SM00397">
    <property type="entry name" value="t_SNARE"/>
    <property type="match status" value="1"/>
</dbReference>
<keyword evidence="7" id="KW-1185">Reference proteome</keyword>
<evidence type="ECO:0000256" key="2">
    <source>
        <dbReference type="ARBA" id="ARBA00022448"/>
    </source>
</evidence>
<proteinExistence type="predicted"/>
<gene>
    <name evidence="8" type="primary">LOC115628239</name>
</gene>
<dbReference type="GO" id="GO:0006886">
    <property type="term" value="P:intracellular protein transport"/>
    <property type="evidence" value="ECO:0007669"/>
    <property type="project" value="TreeGrafter"/>
</dbReference>
<comment type="subcellular location">
    <subcellularLocation>
        <location evidence="1">Membrane</location>
    </subcellularLocation>
</comment>
<evidence type="ECO:0000256" key="5">
    <source>
        <dbReference type="SAM" id="Phobius"/>
    </source>
</evidence>
<dbReference type="GO" id="GO:0048278">
    <property type="term" value="P:vesicle docking"/>
    <property type="evidence" value="ECO:0007669"/>
    <property type="project" value="TreeGrafter"/>
</dbReference>
<evidence type="ECO:0000313" key="8">
    <source>
        <dbReference type="RefSeq" id="XP_030380112.1"/>
    </source>
</evidence>
<dbReference type="GO" id="GO:0012505">
    <property type="term" value="C:endomembrane system"/>
    <property type="evidence" value="ECO:0007669"/>
    <property type="project" value="TreeGrafter"/>
</dbReference>
<dbReference type="GO" id="GO:0031201">
    <property type="term" value="C:SNARE complex"/>
    <property type="evidence" value="ECO:0007669"/>
    <property type="project" value="TreeGrafter"/>
</dbReference>
<dbReference type="InterPro" id="IPR000727">
    <property type="entry name" value="T_SNARE_dom"/>
</dbReference>
<sequence>MALVDHDSFEIEYEGCERMLHQVRTQLHNRQQIREPTLPAYKQLSLSIHSGLDQLRKDVAHLQVVQDNAITWETSTPDELERRRRVLAKLSSQLQEAVEKFKGTSNAAGSFWDNEGPSSSADIPTDVKTLKQRQAEMMKQQDNSLEVLSATISRQREIATRLGNEVEDQNTILDNLANSMDRVDTRVQVETRSLSQVNRRDGTCGYWIVIIALFLAILVVVLI</sequence>
<dbReference type="SUPFAM" id="SSF58038">
    <property type="entry name" value="SNARE fusion complex"/>
    <property type="match status" value="1"/>
</dbReference>
<evidence type="ECO:0000256" key="3">
    <source>
        <dbReference type="ARBA" id="ARBA00023054"/>
    </source>
</evidence>
<dbReference type="RefSeq" id="XP_030380112.1">
    <property type="nucleotide sequence ID" value="XM_030524252.1"/>
</dbReference>
<evidence type="ECO:0000256" key="1">
    <source>
        <dbReference type="ARBA" id="ARBA00004370"/>
    </source>
</evidence>
<organism evidence="7 8">
    <name type="scientific">Drosophila lebanonensis</name>
    <name type="common">Fruit fly</name>
    <name type="synonym">Scaptodrosophila lebanonensis</name>
    <dbReference type="NCBI Taxonomy" id="7225"/>
    <lineage>
        <taxon>Eukaryota</taxon>
        <taxon>Metazoa</taxon>
        <taxon>Ecdysozoa</taxon>
        <taxon>Arthropoda</taxon>
        <taxon>Hexapoda</taxon>
        <taxon>Insecta</taxon>
        <taxon>Pterygota</taxon>
        <taxon>Neoptera</taxon>
        <taxon>Endopterygota</taxon>
        <taxon>Diptera</taxon>
        <taxon>Brachycera</taxon>
        <taxon>Muscomorpha</taxon>
        <taxon>Ephydroidea</taxon>
        <taxon>Drosophilidae</taxon>
        <taxon>Scaptodrosophila</taxon>
    </lineage>
</organism>
<evidence type="ECO:0000256" key="4">
    <source>
        <dbReference type="ARBA" id="ARBA00023136"/>
    </source>
</evidence>
<dbReference type="Pfam" id="PF05739">
    <property type="entry name" value="SNARE"/>
    <property type="match status" value="1"/>
</dbReference>
<dbReference type="Gene3D" id="1.20.5.110">
    <property type="match status" value="1"/>
</dbReference>
<dbReference type="AlphaFoldDB" id="A0A6J2TZ25"/>
<dbReference type="GO" id="GO:0006906">
    <property type="term" value="P:vesicle fusion"/>
    <property type="evidence" value="ECO:0007669"/>
    <property type="project" value="TreeGrafter"/>
</dbReference>
<keyword evidence="4 5" id="KW-0472">Membrane</keyword>
<feature type="domain" description="T-SNARE coiled-coil homology" evidence="6">
    <location>
        <begin position="135"/>
        <end position="197"/>
    </location>
</feature>
<name>A0A6J2TZ25_DROLE</name>
<keyword evidence="2" id="KW-0813">Transport</keyword>
<dbReference type="PANTHER" id="PTHR19957">
    <property type="entry name" value="SYNTAXIN"/>
    <property type="match status" value="1"/>
</dbReference>
<reference evidence="8" key="1">
    <citation type="submission" date="2025-08" db="UniProtKB">
        <authorList>
            <consortium name="RefSeq"/>
        </authorList>
    </citation>
    <scope>IDENTIFICATION</scope>
    <source>
        <strain evidence="8">11010-0011.00</strain>
        <tissue evidence="8">Whole body</tissue>
    </source>
</reference>
<accession>A0A6J2TZ25</accession>
<dbReference type="PANTHER" id="PTHR19957:SF124">
    <property type="entry name" value="SYNTAXIN-8"/>
    <property type="match status" value="1"/>
</dbReference>
<keyword evidence="3" id="KW-0175">Coiled coil</keyword>
<keyword evidence="5" id="KW-0812">Transmembrane</keyword>
<dbReference type="GO" id="GO:0005484">
    <property type="term" value="F:SNAP receptor activity"/>
    <property type="evidence" value="ECO:0007669"/>
    <property type="project" value="TreeGrafter"/>
</dbReference>
<keyword evidence="5" id="KW-1133">Transmembrane helix</keyword>